<gene>
    <name evidence="6" type="primary">hsdS_2</name>
    <name evidence="6" type="ORF">Pan153_59580</name>
</gene>
<dbReference type="GO" id="GO:0003677">
    <property type="term" value="F:DNA binding"/>
    <property type="evidence" value="ECO:0007669"/>
    <property type="project" value="UniProtKB-KW"/>
</dbReference>
<dbReference type="SUPFAM" id="SSF116734">
    <property type="entry name" value="DNA methylase specificity domain"/>
    <property type="match status" value="2"/>
</dbReference>
<dbReference type="PANTHER" id="PTHR43140">
    <property type="entry name" value="TYPE-1 RESTRICTION ENZYME ECOKI SPECIFICITY PROTEIN"/>
    <property type="match status" value="1"/>
</dbReference>
<evidence type="ECO:0000259" key="5">
    <source>
        <dbReference type="Pfam" id="PF01420"/>
    </source>
</evidence>
<feature type="coiled-coil region" evidence="4">
    <location>
        <begin position="430"/>
        <end position="464"/>
    </location>
</feature>
<feature type="domain" description="Type I restriction modification DNA specificity" evidence="5">
    <location>
        <begin position="5"/>
        <end position="168"/>
    </location>
</feature>
<evidence type="ECO:0000256" key="4">
    <source>
        <dbReference type="SAM" id="Coils"/>
    </source>
</evidence>
<dbReference type="RefSeq" id="WP_197994813.1">
    <property type="nucleotide sequence ID" value="NZ_CP036317.1"/>
</dbReference>
<dbReference type="REBASE" id="356623">
    <property type="entry name" value="S.PbaPan153ORF59590P"/>
</dbReference>
<dbReference type="EMBL" id="CP036317">
    <property type="protein sequence ID" value="QDV21270.1"/>
    <property type="molecule type" value="Genomic_DNA"/>
</dbReference>
<accession>A0A518FYD7</accession>
<dbReference type="PANTHER" id="PTHR43140:SF1">
    <property type="entry name" value="TYPE I RESTRICTION ENZYME ECOKI SPECIFICITY SUBUNIT"/>
    <property type="match status" value="1"/>
</dbReference>
<dbReference type="AlphaFoldDB" id="A0A518FYD7"/>
<dbReference type="InterPro" id="IPR044946">
    <property type="entry name" value="Restrct_endonuc_typeI_TRD_sf"/>
</dbReference>
<dbReference type="Gene3D" id="3.90.220.20">
    <property type="entry name" value="DNA methylase specificity domains"/>
    <property type="match status" value="2"/>
</dbReference>
<evidence type="ECO:0000313" key="7">
    <source>
        <dbReference type="Proteomes" id="UP000320839"/>
    </source>
</evidence>
<keyword evidence="4" id="KW-0175">Coiled coil</keyword>
<proteinExistence type="inferred from homology"/>
<dbReference type="Pfam" id="PF01420">
    <property type="entry name" value="Methylase_S"/>
    <property type="match status" value="1"/>
</dbReference>
<keyword evidence="3" id="KW-0238">DNA-binding</keyword>
<dbReference type="Proteomes" id="UP000320839">
    <property type="component" value="Chromosome"/>
</dbReference>
<sequence>MTALPEHWHLLRISDVCQLNPRLKTLHEGDVTFVPMAAIDEQMGEIVEPEVRDYSEVRKGFTPFVENDVLFAKITPCMQNGKAAIARNLVNGLGFGSTEFHILRTSPVVLPEWLFSFVRRPEFRRAAEAAFTGTAGQQRVPPDFLAYSKIPIPPLSEQRRIVEILNETRDIRRLRQQADQLTTQLIPAIFEEMFGDPIGNLPSSERTPLSEFVAEMKGGKSLGEDPSGTRHRVVKVSAVTWGQFQPDESKYVNDNYEPPLEHYVRKGDLLFSRANTVELVGATVLVERSYPDILLSDKIWRFVWKQPENVDPRYMLALFQHPSVRREISNNATGTGGSMKNISKGKLMSIRVTLADPEQQRQFGKKVEEISSLCLDAADDRRLTQSLLAYAFSGELTAEWRESHQEQLALEAAERDEWLLQNGVKLSIPDQQMQDRLDQTDGRLAELNREQRKLLEQIQNLEPNENRGTFTLSSLVSSLDEPLDSLPVDAVRRHLDVLAARGLIKAISRRAGAGGSVNVAFGNLYRQPLREDQIVGTADEPDYQRLSELDRLSRQGRSISASFSNTLELSDSLDIKVEKFKAGQRAPISGWYQEVGPFGEFGRTVKIEKGKILPPTTLEDGSYIRKEVIE</sequence>
<evidence type="ECO:0000256" key="3">
    <source>
        <dbReference type="ARBA" id="ARBA00023125"/>
    </source>
</evidence>
<keyword evidence="2" id="KW-0680">Restriction system</keyword>
<dbReference type="InterPro" id="IPR000055">
    <property type="entry name" value="Restrct_endonuc_typeI_TRD"/>
</dbReference>
<evidence type="ECO:0000256" key="1">
    <source>
        <dbReference type="ARBA" id="ARBA00010923"/>
    </source>
</evidence>
<dbReference type="InterPro" id="IPR051212">
    <property type="entry name" value="Type-I_RE_S_subunit"/>
</dbReference>
<dbReference type="CDD" id="cd17260">
    <property type="entry name" value="RMtype1_S_EcoEI-TRD1-CR1_like"/>
    <property type="match status" value="1"/>
</dbReference>
<name>A0A518FYD7_9PLAN</name>
<comment type="similarity">
    <text evidence="1">Belongs to the type-I restriction system S methylase family.</text>
</comment>
<organism evidence="6 7">
    <name type="scientific">Gimesia panareensis</name>
    <dbReference type="NCBI Taxonomy" id="2527978"/>
    <lineage>
        <taxon>Bacteria</taxon>
        <taxon>Pseudomonadati</taxon>
        <taxon>Planctomycetota</taxon>
        <taxon>Planctomycetia</taxon>
        <taxon>Planctomycetales</taxon>
        <taxon>Planctomycetaceae</taxon>
        <taxon>Gimesia</taxon>
    </lineage>
</organism>
<protein>
    <submittedName>
        <fullName evidence="6">Type-1 restriction enzyme EcoKI specificity protein</fullName>
    </submittedName>
</protein>
<dbReference type="GO" id="GO:0009307">
    <property type="term" value="P:DNA restriction-modification system"/>
    <property type="evidence" value="ECO:0007669"/>
    <property type="project" value="UniProtKB-KW"/>
</dbReference>
<evidence type="ECO:0000313" key="6">
    <source>
        <dbReference type="EMBL" id="QDV21270.1"/>
    </source>
</evidence>
<reference evidence="6 7" key="1">
    <citation type="submission" date="2019-02" db="EMBL/GenBank/DDBJ databases">
        <title>Deep-cultivation of Planctomycetes and their phenomic and genomic characterization uncovers novel biology.</title>
        <authorList>
            <person name="Wiegand S."/>
            <person name="Jogler M."/>
            <person name="Boedeker C."/>
            <person name="Pinto D."/>
            <person name="Vollmers J."/>
            <person name="Rivas-Marin E."/>
            <person name="Kohn T."/>
            <person name="Peeters S.H."/>
            <person name="Heuer A."/>
            <person name="Rast P."/>
            <person name="Oberbeckmann S."/>
            <person name="Bunk B."/>
            <person name="Jeske O."/>
            <person name="Meyerdierks A."/>
            <person name="Storesund J.E."/>
            <person name="Kallscheuer N."/>
            <person name="Luecker S."/>
            <person name="Lage O.M."/>
            <person name="Pohl T."/>
            <person name="Merkel B.J."/>
            <person name="Hornburger P."/>
            <person name="Mueller R.-W."/>
            <person name="Bruemmer F."/>
            <person name="Labrenz M."/>
            <person name="Spormann A.M."/>
            <person name="Op den Camp H."/>
            <person name="Overmann J."/>
            <person name="Amann R."/>
            <person name="Jetten M.S.M."/>
            <person name="Mascher T."/>
            <person name="Medema M.H."/>
            <person name="Devos D.P."/>
            <person name="Kaster A.-K."/>
            <person name="Ovreas L."/>
            <person name="Rohde M."/>
            <person name="Galperin M.Y."/>
            <person name="Jogler C."/>
        </authorList>
    </citation>
    <scope>NUCLEOTIDE SEQUENCE [LARGE SCALE GENOMIC DNA]</scope>
    <source>
        <strain evidence="6 7">Pan153</strain>
    </source>
</reference>
<evidence type="ECO:0000256" key="2">
    <source>
        <dbReference type="ARBA" id="ARBA00022747"/>
    </source>
</evidence>